<keyword evidence="3" id="KW-0808">Transferase</keyword>
<dbReference type="GO" id="GO:0032259">
    <property type="term" value="P:methylation"/>
    <property type="evidence" value="ECO:0007669"/>
    <property type="project" value="UniProtKB-KW"/>
</dbReference>
<dbReference type="PANTHER" id="PTHR33841:SF6">
    <property type="entry name" value="TYPE II METHYLTRANSFERASE M.HINDII"/>
    <property type="match status" value="1"/>
</dbReference>
<evidence type="ECO:0000313" key="10">
    <source>
        <dbReference type="EMBL" id="EMY77887.1"/>
    </source>
</evidence>
<dbReference type="InterPro" id="IPR002052">
    <property type="entry name" value="DNA_methylase_N6_adenine_CS"/>
</dbReference>
<evidence type="ECO:0000256" key="6">
    <source>
        <dbReference type="ARBA" id="ARBA00023125"/>
    </source>
</evidence>
<feature type="domain" description="TaqI-like C-terminal specificity" evidence="9">
    <location>
        <begin position="885"/>
        <end position="981"/>
    </location>
</feature>
<evidence type="ECO:0000256" key="5">
    <source>
        <dbReference type="ARBA" id="ARBA00022747"/>
    </source>
</evidence>
<evidence type="ECO:0000256" key="1">
    <source>
        <dbReference type="ARBA" id="ARBA00011900"/>
    </source>
</evidence>
<dbReference type="STRING" id="1218598.LEP1GSC060_2670"/>
<organism evidence="10 11">
    <name type="scientific">Leptospira weilii serovar Ranarum str. ICFT</name>
    <dbReference type="NCBI Taxonomy" id="1218598"/>
    <lineage>
        <taxon>Bacteria</taxon>
        <taxon>Pseudomonadati</taxon>
        <taxon>Spirochaetota</taxon>
        <taxon>Spirochaetia</taxon>
        <taxon>Leptospirales</taxon>
        <taxon>Leptospiraceae</taxon>
        <taxon>Leptospira</taxon>
    </lineage>
</organism>
<dbReference type="GO" id="GO:0009307">
    <property type="term" value="P:DNA restriction-modification system"/>
    <property type="evidence" value="ECO:0007669"/>
    <property type="project" value="UniProtKB-KW"/>
</dbReference>
<dbReference type="Proteomes" id="UP000012313">
    <property type="component" value="Unassembled WGS sequence"/>
</dbReference>
<keyword evidence="5" id="KW-0680">Restriction system</keyword>
<name>N1WKK9_9LEPT</name>
<dbReference type="OrthoDB" id="32195at2"/>
<dbReference type="AlphaFoldDB" id="N1WKK9"/>
<dbReference type="PRINTS" id="PR00507">
    <property type="entry name" value="N12N6MTFRASE"/>
</dbReference>
<dbReference type="GO" id="GO:0009007">
    <property type="term" value="F:site-specific DNA-methyltransferase (adenine-specific) activity"/>
    <property type="evidence" value="ECO:0007669"/>
    <property type="project" value="UniProtKB-EC"/>
</dbReference>
<gene>
    <name evidence="10" type="ORF">LEP1GSC060_2670</name>
</gene>
<evidence type="ECO:0000259" key="8">
    <source>
        <dbReference type="Pfam" id="PF07669"/>
    </source>
</evidence>
<keyword evidence="6" id="KW-0238">DNA-binding</keyword>
<dbReference type="EC" id="2.1.1.72" evidence="1"/>
<dbReference type="PROSITE" id="PS00092">
    <property type="entry name" value="N6_MTASE"/>
    <property type="match status" value="1"/>
</dbReference>
<dbReference type="Pfam" id="PF07669">
    <property type="entry name" value="Eco57I"/>
    <property type="match status" value="1"/>
</dbReference>
<dbReference type="Gene3D" id="3.40.50.150">
    <property type="entry name" value="Vaccinia Virus protein VP39"/>
    <property type="match status" value="1"/>
</dbReference>
<dbReference type="InterPro" id="IPR029063">
    <property type="entry name" value="SAM-dependent_MTases_sf"/>
</dbReference>
<dbReference type="GO" id="GO:0003677">
    <property type="term" value="F:DNA binding"/>
    <property type="evidence" value="ECO:0007669"/>
    <property type="project" value="UniProtKB-KW"/>
</dbReference>
<evidence type="ECO:0000256" key="2">
    <source>
        <dbReference type="ARBA" id="ARBA00022603"/>
    </source>
</evidence>
<reference evidence="10" key="1">
    <citation type="submission" date="2013-03" db="EMBL/GenBank/DDBJ databases">
        <authorList>
            <person name="Harkins D.M."/>
            <person name="Durkin A.S."/>
            <person name="Brinkac L.M."/>
            <person name="Haft D.H."/>
            <person name="Selengut J.D."/>
            <person name="Sanka R."/>
            <person name="DePew J."/>
            <person name="Purushe J."/>
            <person name="Hartskeerl R.A."/>
            <person name="Ahmed A."/>
            <person name="van der Linden H."/>
            <person name="Goris M.G.A."/>
            <person name="Vinetz J.M."/>
            <person name="Sutton G.G."/>
            <person name="Nierman W.C."/>
            <person name="Fouts D.E."/>
        </authorList>
    </citation>
    <scope>NUCLEOTIDE SEQUENCE [LARGE SCALE GENOMIC DNA]</scope>
    <source>
        <strain evidence="10">ICFT</strain>
    </source>
</reference>
<keyword evidence="2 10" id="KW-0489">Methyltransferase</keyword>
<accession>N1WKK9</accession>
<evidence type="ECO:0000256" key="7">
    <source>
        <dbReference type="ARBA" id="ARBA00047942"/>
    </source>
</evidence>
<keyword evidence="4" id="KW-0949">S-adenosyl-L-methionine</keyword>
<sequence length="1254" mass="146551">MSAKASLTLLVKILQEDRFFDKSGQKIDFLKYVTLRDFERKTKGDEDTVVTPLLLKILDFLGYKSGVNIIQQDFKGGDKPDFRTFKTNLFILDAKSTGVTIEPTSSNTSETPSTQISRYLRTFEGYKYGILFNLKKFEFYVKQYDENGNLQIQHVQDKSIDLVELYNTAKDSVFTGDVFDNFIWFYETFQFREISKDSYINEIKNREKIDLIKPDKDLLKATIYNSLYSIRNDIENQISNLAKDSYEFEQLEFELEKIKYELKIRDEDEKERILLEEFVKQASYVLLIKLILIRILEDNDLISRSLYNGGFKIKTEPPFSYTLKKILTDAKIDASEFIPSFFEESVYNFYIENENTFIEILFELSKVNFSEIDFDLIGDLYEHYLNLEERKEKGQYYTPHYIVEFILNRVGFSSRNFENINNKSLLDPSCGSGGFLVEAARRIRKVSLNREGEAKINIANNLYGVELTAFAAFLCEVNLIVQILPLIKQLPQTAQKKIHSLNVYIKDSLMQIYNHLESNGETLRSTNLHVTASPKEKKFIQLVNKNDFDIIVGNPPYVGESGHKEIFKPLQEHPYWKKFYQGKSDYLYYFIILGISKLRDGGKFSFITTQYWLTADGGSNLRNYILNTCKILEIIDFKGIKLFPEAKGQENIVFVLERCEDENERSNNRIKIIQFNKDWVLDPTETLTTKKTVITNYDRWQMLLLNKEQFDLFSDPEKNSFSLGNFSRNEIADVYNSAIGQGELDDKAWYIYKKTKDEIQLSDNIVELEKLCNVNQGVVPGPVDTRKIFSKLSKASIDKYHITENEGVFILSKDILESKKIEKDLIFPFYKNSNIKTSFIKFSTDDYILYTPNIDSLENFPAFKDHISRYKDYLITRREVENDRIRWFDLWWPREKSLFENEKIMISYRTKRNSFAYTNLPFYSATDTYYINSKSGTKESLKYIFGILISDNVLNWLKSGNCKVKGDALELFTTSVSKIPIPLVDFTNERSTAIYYFLAGEYSLTELNSNHKLNENSNTYIKQLGLIDLIIDWTKILYDLLDMGLLFDIENRNANSIEYNYQLIAQSLSSKIETKTLETLTIFNDHLNNEELVKESYIFFKDTTKDFVIKEVIDLDGTGFSLIEPDNQLKKYGYRHSIRLRLKNKSIKTMEIKGAKLAEFISRELKNILNNNKEVDWKIFKNIYALHQQLLKTIEESIKKVTILLSPHDKIEPKIIENIISKLDINEVKKIGNLNLCYEILNRLTSELYSSKNR</sequence>
<comment type="catalytic activity">
    <reaction evidence="7">
        <text>a 2'-deoxyadenosine in DNA + S-adenosyl-L-methionine = an N(6)-methyl-2'-deoxyadenosine in DNA + S-adenosyl-L-homocysteine + H(+)</text>
        <dbReference type="Rhea" id="RHEA:15197"/>
        <dbReference type="Rhea" id="RHEA-COMP:12418"/>
        <dbReference type="Rhea" id="RHEA-COMP:12419"/>
        <dbReference type="ChEBI" id="CHEBI:15378"/>
        <dbReference type="ChEBI" id="CHEBI:57856"/>
        <dbReference type="ChEBI" id="CHEBI:59789"/>
        <dbReference type="ChEBI" id="CHEBI:90615"/>
        <dbReference type="ChEBI" id="CHEBI:90616"/>
        <dbReference type="EC" id="2.1.1.72"/>
    </reaction>
</comment>
<dbReference type="InterPro" id="IPR050953">
    <property type="entry name" value="N4_N6_ade-DNA_methylase"/>
</dbReference>
<protein>
    <recommendedName>
        <fullName evidence="1">site-specific DNA-methyltransferase (adenine-specific)</fullName>
        <ecNumber evidence="1">2.1.1.72</ecNumber>
    </recommendedName>
</protein>
<dbReference type="EMBL" id="AOHC02000029">
    <property type="protein sequence ID" value="EMY77887.1"/>
    <property type="molecule type" value="Genomic_DNA"/>
</dbReference>
<feature type="domain" description="Type II methyltransferase M.TaqI-like" evidence="8">
    <location>
        <begin position="460"/>
        <end position="643"/>
    </location>
</feature>
<dbReference type="Pfam" id="PF12950">
    <property type="entry name" value="TaqI_C"/>
    <property type="match status" value="1"/>
</dbReference>
<keyword evidence="11" id="KW-1185">Reference proteome</keyword>
<comment type="caution">
    <text evidence="10">The sequence shown here is derived from an EMBL/GenBank/DDBJ whole genome shotgun (WGS) entry which is preliminary data.</text>
</comment>
<dbReference type="RefSeq" id="WP_003001827.1">
    <property type="nucleotide sequence ID" value="NZ_AOHC02000029.1"/>
</dbReference>
<evidence type="ECO:0000259" key="9">
    <source>
        <dbReference type="Pfam" id="PF12950"/>
    </source>
</evidence>
<dbReference type="InterPro" id="IPR011639">
    <property type="entry name" value="MethylTrfase_TaqI-like_dom"/>
</dbReference>
<evidence type="ECO:0000256" key="3">
    <source>
        <dbReference type="ARBA" id="ARBA00022679"/>
    </source>
</evidence>
<evidence type="ECO:0000313" key="11">
    <source>
        <dbReference type="Proteomes" id="UP000012313"/>
    </source>
</evidence>
<proteinExistence type="predicted"/>
<dbReference type="InterPro" id="IPR025931">
    <property type="entry name" value="TaqI_C"/>
</dbReference>
<dbReference type="PANTHER" id="PTHR33841">
    <property type="entry name" value="DNA METHYLTRANSFERASE YEEA-RELATED"/>
    <property type="match status" value="1"/>
</dbReference>
<dbReference type="SUPFAM" id="SSF53335">
    <property type="entry name" value="S-adenosyl-L-methionine-dependent methyltransferases"/>
    <property type="match status" value="1"/>
</dbReference>
<evidence type="ECO:0000256" key="4">
    <source>
        <dbReference type="ARBA" id="ARBA00022691"/>
    </source>
</evidence>